<gene>
    <name evidence="1" type="ORF">UV61_C0032G0008</name>
</gene>
<organism evidence="1 2">
    <name type="scientific">Candidatus Gottesmanbacteria bacterium GW2011_GWB1_43_11</name>
    <dbReference type="NCBI Taxonomy" id="1618446"/>
    <lineage>
        <taxon>Bacteria</taxon>
        <taxon>Candidatus Gottesmaniibacteriota</taxon>
    </lineage>
</organism>
<evidence type="ECO:0000313" key="2">
    <source>
        <dbReference type="Proteomes" id="UP000034050"/>
    </source>
</evidence>
<evidence type="ECO:0000313" key="1">
    <source>
        <dbReference type="EMBL" id="KKS84332.1"/>
    </source>
</evidence>
<reference evidence="1 2" key="1">
    <citation type="journal article" date="2015" name="Nature">
        <title>rRNA introns, odd ribosomes, and small enigmatic genomes across a large radiation of phyla.</title>
        <authorList>
            <person name="Brown C.T."/>
            <person name="Hug L.A."/>
            <person name="Thomas B.C."/>
            <person name="Sharon I."/>
            <person name="Castelle C.J."/>
            <person name="Singh A."/>
            <person name="Wilkins M.J."/>
            <person name="Williams K.H."/>
            <person name="Banfield J.F."/>
        </authorList>
    </citation>
    <scope>NUCLEOTIDE SEQUENCE [LARGE SCALE GENOMIC DNA]</scope>
</reference>
<accession>A0A0G1CFM8</accession>
<proteinExistence type="predicted"/>
<name>A0A0G1CFM8_9BACT</name>
<dbReference type="EMBL" id="LCFD01000032">
    <property type="protein sequence ID" value="KKS84332.1"/>
    <property type="molecule type" value="Genomic_DNA"/>
</dbReference>
<sequence length="118" mass="13889">MLERPKWQRLDGADGRLVNPTADLINGFRPHGRKDHIARKAKSEELKRKYPEFASGLLLIHEEIEKLNVGGRISLREYPSEAELDQHDHLVTEQLMFVETFVKEKFGSVESFMEWWRK</sequence>
<protein>
    <submittedName>
        <fullName evidence="1">Uncharacterized protein</fullName>
    </submittedName>
</protein>
<dbReference type="Proteomes" id="UP000034050">
    <property type="component" value="Unassembled WGS sequence"/>
</dbReference>
<comment type="caution">
    <text evidence="1">The sequence shown here is derived from an EMBL/GenBank/DDBJ whole genome shotgun (WGS) entry which is preliminary data.</text>
</comment>
<dbReference type="AlphaFoldDB" id="A0A0G1CFM8"/>